<feature type="transmembrane region" description="Helical" evidence="1">
    <location>
        <begin position="79"/>
        <end position="101"/>
    </location>
</feature>
<keyword evidence="1" id="KW-0472">Membrane</keyword>
<organism evidence="2">
    <name type="scientific">uncultured Gemmatimonadaceae bacterium</name>
    <dbReference type="NCBI Taxonomy" id="246130"/>
    <lineage>
        <taxon>Bacteria</taxon>
        <taxon>Pseudomonadati</taxon>
        <taxon>Gemmatimonadota</taxon>
        <taxon>Gemmatimonadia</taxon>
        <taxon>Gemmatimonadales</taxon>
        <taxon>Gemmatimonadaceae</taxon>
        <taxon>environmental samples</taxon>
    </lineage>
</organism>
<name>A0A6J4KGY3_9BACT</name>
<protein>
    <submittedName>
        <fullName evidence="2">Uncharacterized protein</fullName>
    </submittedName>
</protein>
<feature type="transmembrane region" description="Helical" evidence="1">
    <location>
        <begin position="122"/>
        <end position="146"/>
    </location>
</feature>
<reference evidence="2" key="1">
    <citation type="submission" date="2020-02" db="EMBL/GenBank/DDBJ databases">
        <authorList>
            <person name="Meier V. D."/>
        </authorList>
    </citation>
    <scope>NUCLEOTIDE SEQUENCE</scope>
    <source>
        <strain evidence="2">AVDCRST_MAG40</strain>
    </source>
</reference>
<sequence length="156" mass="16415">MRTDPTDNGGLFVGRRPGTAPVRYRALPEEGSAARRRADRALAAVVLAVMVAGNLLFWGPIPVASLWLASQVQYRSGSVFLGLVCGFAALVAALLGGLVVLKRLDALWVLIRRASGADQREGVLPTVFWVTSAIGAAAFTFWLLVINGPGSSSLPG</sequence>
<evidence type="ECO:0000313" key="2">
    <source>
        <dbReference type="EMBL" id="CAA9304700.1"/>
    </source>
</evidence>
<keyword evidence="1" id="KW-0812">Transmembrane</keyword>
<accession>A0A6J4KGY3</accession>
<feature type="transmembrane region" description="Helical" evidence="1">
    <location>
        <begin position="41"/>
        <end position="59"/>
    </location>
</feature>
<gene>
    <name evidence="2" type="ORF">AVDCRST_MAG40-596</name>
</gene>
<proteinExistence type="predicted"/>
<keyword evidence="1" id="KW-1133">Transmembrane helix</keyword>
<dbReference type="AlphaFoldDB" id="A0A6J4KGY3"/>
<evidence type="ECO:0000256" key="1">
    <source>
        <dbReference type="SAM" id="Phobius"/>
    </source>
</evidence>
<dbReference type="EMBL" id="CADCTX010000169">
    <property type="protein sequence ID" value="CAA9304700.1"/>
    <property type="molecule type" value="Genomic_DNA"/>
</dbReference>